<comment type="caution">
    <text evidence="5">The sequence shown here is derived from an EMBL/GenBank/DDBJ whole genome shotgun (WGS) entry which is preliminary data.</text>
</comment>
<reference evidence="5" key="1">
    <citation type="submission" date="2021-02" db="EMBL/GenBank/DDBJ databases">
        <authorList>
            <person name="Nowell W R."/>
        </authorList>
    </citation>
    <scope>NUCLEOTIDE SEQUENCE</scope>
</reference>
<dbReference type="InterPro" id="IPR017868">
    <property type="entry name" value="Filamin/ABP280_repeat-like"/>
</dbReference>
<gene>
    <name evidence="5" type="ORF">TIS948_LOCUS14127</name>
    <name evidence="6" type="ORF">UJA718_LOCUS14104</name>
</gene>
<dbReference type="EMBL" id="CAJOBP010001961">
    <property type="protein sequence ID" value="CAF4324747.1"/>
    <property type="molecule type" value="Genomic_DNA"/>
</dbReference>
<feature type="repeat" description="Filamin" evidence="3">
    <location>
        <begin position="475"/>
        <end position="559"/>
    </location>
</feature>
<evidence type="ECO:0000313" key="7">
    <source>
        <dbReference type="Proteomes" id="UP000663825"/>
    </source>
</evidence>
<comment type="similarity">
    <text evidence="1">Belongs to the filamin family.</text>
</comment>
<keyword evidence="2" id="KW-0677">Repeat</keyword>
<dbReference type="Pfam" id="PF00630">
    <property type="entry name" value="Filamin"/>
    <property type="match status" value="2"/>
</dbReference>
<dbReference type="GO" id="GO:0051015">
    <property type="term" value="F:actin filament binding"/>
    <property type="evidence" value="ECO:0007669"/>
    <property type="project" value="InterPro"/>
</dbReference>
<dbReference type="SUPFAM" id="SSF81296">
    <property type="entry name" value="E set domains"/>
    <property type="match status" value="2"/>
</dbReference>
<evidence type="ECO:0000313" key="5">
    <source>
        <dbReference type="EMBL" id="CAF3231396.1"/>
    </source>
</evidence>
<evidence type="ECO:0000313" key="6">
    <source>
        <dbReference type="EMBL" id="CAF4324747.1"/>
    </source>
</evidence>
<dbReference type="Proteomes" id="UP000663873">
    <property type="component" value="Unassembled WGS sequence"/>
</dbReference>
<dbReference type="PANTHER" id="PTHR38537:SF8">
    <property type="entry name" value="FILAMIN-A"/>
    <property type="match status" value="1"/>
</dbReference>
<dbReference type="EMBL" id="CAJNXB010002285">
    <property type="protein sequence ID" value="CAF3231396.1"/>
    <property type="molecule type" value="Genomic_DNA"/>
</dbReference>
<dbReference type="SMART" id="SM00557">
    <property type="entry name" value="IG_FLMN"/>
    <property type="match status" value="1"/>
</dbReference>
<keyword evidence="8" id="KW-1185">Reference proteome</keyword>
<dbReference type="PROSITE" id="PS50194">
    <property type="entry name" value="FILAMIN_REPEAT"/>
    <property type="match status" value="2"/>
</dbReference>
<dbReference type="Proteomes" id="UP000663825">
    <property type="component" value="Unassembled WGS sequence"/>
</dbReference>
<dbReference type="PANTHER" id="PTHR38537">
    <property type="entry name" value="JITTERBUG, ISOFORM N"/>
    <property type="match status" value="1"/>
</dbReference>
<feature type="compositionally biased region" description="Low complexity" evidence="4">
    <location>
        <begin position="606"/>
        <end position="630"/>
    </location>
</feature>
<dbReference type="Gene3D" id="2.60.40.10">
    <property type="entry name" value="Immunoglobulins"/>
    <property type="match status" value="3"/>
</dbReference>
<evidence type="ECO:0000256" key="4">
    <source>
        <dbReference type="SAM" id="MobiDB-lite"/>
    </source>
</evidence>
<evidence type="ECO:0000256" key="2">
    <source>
        <dbReference type="ARBA" id="ARBA00022737"/>
    </source>
</evidence>
<protein>
    <submittedName>
        <fullName evidence="5">Uncharacterized protein</fullName>
    </submittedName>
</protein>
<feature type="region of interest" description="Disordered" evidence="4">
    <location>
        <begin position="606"/>
        <end position="631"/>
    </location>
</feature>
<dbReference type="InterPro" id="IPR001298">
    <property type="entry name" value="Filamin/ABP280_rpt"/>
</dbReference>
<accession>A0A817R8T5</accession>
<sequence>MKYQNMCPKYRVINALASDLSKDQNDFIWNNSNELDLLQIKKSSLVKTTYNQCSFHQVLPCIRRLYTILESICPNIYRIHCSDSLRILNEIVCLTDEYLQVCPSSKIALDELCSNEHYFDDFISKLRRPSVIRKKNTSSIKPELHCFGSGIHGNNFNNQLHKTILFCFELTTTNDLPVDVVILDSDENLVSTDVKYINTYNQGATKLYSCSYIPITKVGIYRISFYVNNIKIKYPEWPVFIHDSTPNYDSYQQEQQLLLHEKVTQQSQHEIPPYELEGDGCSTQVIVNSIARFRLRIKSPTATYYNSPIVDLFSLSILDPYGHTIVVQRRALSSDVLELTYQPMSIGEHKLIILFNNKIDRQLTIDVMQDESNYLSKLKPFGPGLKRAIVGLPTEFYVDLNQTTNNNIHFRLQPSYQAEIDYEQQMATVRYIPLEEGDCPIHILENDKDISSSPFNAKIEKNIIHHENPRIRVIGLSKQIILHRPVEFQVYIDNPLDDFNNLLHVEILTDDDNSPSVSIRRRHRSSYVCSFTPMTLGRHLISVDYASIVAENNPFHSQSIQEKDILLTGPAIQNQCLKLNQPTHFCFALKDLLTPNLTEQFSTYESGYSSNDDISSKSSLSSSSTDISVTPDDDNSYHVTITDGNGNIKSNVAVKEIFDTKNENTVRVDFTPNQKILYINISCTWQPLFDVVITDLEYIPVSASYCAYFYIPLSETLYHHLSISFMCTSTKMNFTAFEPQLTSTPKRIDTTIILANLCSTPRPAHIRWSLSKYTPRPVDSSTPNTKKLRRSVCPDRHRLIYPLKMMTKESMKVWVL</sequence>
<dbReference type="GO" id="GO:0030036">
    <property type="term" value="P:actin cytoskeleton organization"/>
    <property type="evidence" value="ECO:0007669"/>
    <property type="project" value="InterPro"/>
</dbReference>
<dbReference type="InterPro" id="IPR013783">
    <property type="entry name" value="Ig-like_fold"/>
</dbReference>
<evidence type="ECO:0000256" key="1">
    <source>
        <dbReference type="ARBA" id="ARBA00009238"/>
    </source>
</evidence>
<dbReference type="InterPro" id="IPR044801">
    <property type="entry name" value="Filamin"/>
</dbReference>
<dbReference type="InterPro" id="IPR014756">
    <property type="entry name" value="Ig_E-set"/>
</dbReference>
<dbReference type="OrthoDB" id="10013807at2759"/>
<dbReference type="AlphaFoldDB" id="A0A817R8T5"/>
<name>A0A817R8T5_9BILA</name>
<organism evidence="5 7">
    <name type="scientific">Rotaria socialis</name>
    <dbReference type="NCBI Taxonomy" id="392032"/>
    <lineage>
        <taxon>Eukaryota</taxon>
        <taxon>Metazoa</taxon>
        <taxon>Spiralia</taxon>
        <taxon>Gnathifera</taxon>
        <taxon>Rotifera</taxon>
        <taxon>Eurotatoria</taxon>
        <taxon>Bdelloidea</taxon>
        <taxon>Philodinida</taxon>
        <taxon>Philodinidae</taxon>
        <taxon>Rotaria</taxon>
    </lineage>
</organism>
<feature type="repeat" description="Filamin" evidence="3">
    <location>
        <begin position="370"/>
        <end position="459"/>
    </location>
</feature>
<evidence type="ECO:0000313" key="8">
    <source>
        <dbReference type="Proteomes" id="UP000663873"/>
    </source>
</evidence>
<proteinExistence type="inferred from homology"/>
<evidence type="ECO:0000256" key="3">
    <source>
        <dbReference type="PROSITE-ProRule" id="PRU00087"/>
    </source>
</evidence>